<dbReference type="Gene3D" id="2.60.120.620">
    <property type="entry name" value="q2cbj1_9rhob like domain"/>
    <property type="match status" value="1"/>
</dbReference>
<dbReference type="PANTHER" id="PTHR20883:SF48">
    <property type="entry name" value="ECTOINE DIOXYGENASE"/>
    <property type="match status" value="1"/>
</dbReference>
<organism evidence="1">
    <name type="scientific">marine metagenome</name>
    <dbReference type="NCBI Taxonomy" id="408172"/>
    <lineage>
        <taxon>unclassified sequences</taxon>
        <taxon>metagenomes</taxon>
        <taxon>ecological metagenomes</taxon>
    </lineage>
</organism>
<dbReference type="GO" id="GO:0016491">
    <property type="term" value="F:oxidoreductase activity"/>
    <property type="evidence" value="ECO:0007669"/>
    <property type="project" value="UniProtKB-ARBA"/>
</dbReference>
<name>A0A381ZVK0_9ZZZZ</name>
<accession>A0A381ZVK0</accession>
<dbReference type="Pfam" id="PF05721">
    <property type="entry name" value="PhyH"/>
    <property type="match status" value="1"/>
</dbReference>
<evidence type="ECO:0000313" key="1">
    <source>
        <dbReference type="EMBL" id="SVA93124.1"/>
    </source>
</evidence>
<reference evidence="1" key="1">
    <citation type="submission" date="2018-05" db="EMBL/GenBank/DDBJ databases">
        <authorList>
            <person name="Lanie J.A."/>
            <person name="Ng W.-L."/>
            <person name="Kazmierczak K.M."/>
            <person name="Andrzejewski T.M."/>
            <person name="Davidsen T.M."/>
            <person name="Wayne K.J."/>
            <person name="Tettelin H."/>
            <person name="Glass J.I."/>
            <person name="Rusch D."/>
            <person name="Podicherti R."/>
            <person name="Tsui H.-C.T."/>
            <person name="Winkler M.E."/>
        </authorList>
    </citation>
    <scope>NUCLEOTIDE SEQUENCE</scope>
</reference>
<dbReference type="PANTHER" id="PTHR20883">
    <property type="entry name" value="PHYTANOYL-COA DIOXYGENASE DOMAIN CONTAINING 1"/>
    <property type="match status" value="1"/>
</dbReference>
<gene>
    <name evidence="1" type="ORF">METZ01_LOCUS145978</name>
</gene>
<dbReference type="InterPro" id="IPR008775">
    <property type="entry name" value="Phytyl_CoA_dOase-like"/>
</dbReference>
<feature type="non-terminal residue" evidence="1">
    <location>
        <position position="220"/>
    </location>
</feature>
<dbReference type="GO" id="GO:0046872">
    <property type="term" value="F:metal ion binding"/>
    <property type="evidence" value="ECO:0007669"/>
    <property type="project" value="UniProtKB-ARBA"/>
</dbReference>
<proteinExistence type="predicted"/>
<protein>
    <recommendedName>
        <fullName evidence="2">Phytanoyl-CoA dioxygenase family protein</fullName>
    </recommendedName>
</protein>
<dbReference type="AlphaFoldDB" id="A0A381ZVK0"/>
<evidence type="ECO:0008006" key="2">
    <source>
        <dbReference type="Google" id="ProtNLM"/>
    </source>
</evidence>
<dbReference type="SUPFAM" id="SSF51197">
    <property type="entry name" value="Clavaminate synthase-like"/>
    <property type="match status" value="1"/>
</dbReference>
<sequence>MEELVMPLSQRQIDQFNEQGFLPYPELLTPLEVASLQQRLEDIGNQVVAFPEQYVQIEPRVNNGGLKADPVRFNNIRKIWNLTKHDRVFQVLARHPRILDVVHSLIGPDLKIFVDQTLCKPPRVGSAKPPHQDSAYWTSIDPPNLVICWIALDDATENNGCMRFIPGSHTLGVIEHKHLEDFRVEDEKIPCGREVSVPLKAGGCSFHHSLALHRTDSNTS</sequence>
<dbReference type="EMBL" id="UINC01022784">
    <property type="protein sequence ID" value="SVA93124.1"/>
    <property type="molecule type" value="Genomic_DNA"/>
</dbReference>